<organism evidence="1 2">
    <name type="scientific">Priapulus caudatus</name>
    <name type="common">Priapulid worm</name>
    <dbReference type="NCBI Taxonomy" id="37621"/>
    <lineage>
        <taxon>Eukaryota</taxon>
        <taxon>Metazoa</taxon>
        <taxon>Ecdysozoa</taxon>
        <taxon>Scalidophora</taxon>
        <taxon>Priapulida</taxon>
        <taxon>Priapulimorpha</taxon>
        <taxon>Priapulimorphida</taxon>
        <taxon>Priapulidae</taxon>
        <taxon>Priapulus</taxon>
    </lineage>
</organism>
<evidence type="ECO:0000313" key="2">
    <source>
        <dbReference type="RefSeq" id="XP_014674266.1"/>
    </source>
</evidence>
<dbReference type="InterPro" id="IPR029058">
    <property type="entry name" value="AB_hydrolase_fold"/>
</dbReference>
<proteinExistence type="predicted"/>
<name>A0ABM1EPZ5_PRICU</name>
<evidence type="ECO:0000313" key="1">
    <source>
        <dbReference type="Proteomes" id="UP000695022"/>
    </source>
</evidence>
<protein>
    <submittedName>
        <fullName evidence="2">Uncharacterized protein LOC106814464</fullName>
    </submittedName>
</protein>
<sequence length="210" mass="22947">MRSSRCDTAECLYGKSATEVNTATPLTEYPSWGADDLLDLPTKNVFIGAIIVVDGALVSAPPLELWEKEEGLKVKTYPDVPLLIGTMAQENDEVTDPAVRAWDWKALDAHINATLGTFGGDLAHNASALYPRAGREPDYVLTSMSSDRTMRDVVAEFARTGKIGEPQWRTFPESTALLGASGGVEVARHYHAKQCALWLTNGLFSYAWIN</sequence>
<gene>
    <name evidence="2" type="primary">LOC106814464</name>
</gene>
<dbReference type="GeneID" id="106814464"/>
<reference evidence="2" key="1">
    <citation type="submission" date="2025-08" db="UniProtKB">
        <authorList>
            <consortium name="RefSeq"/>
        </authorList>
    </citation>
    <scope>IDENTIFICATION</scope>
</reference>
<dbReference type="RefSeq" id="XP_014674266.1">
    <property type="nucleotide sequence ID" value="XM_014818780.1"/>
</dbReference>
<dbReference type="Gene3D" id="3.40.50.1820">
    <property type="entry name" value="alpha/beta hydrolase"/>
    <property type="match status" value="1"/>
</dbReference>
<accession>A0ABM1EPZ5</accession>
<keyword evidence="1" id="KW-1185">Reference proteome</keyword>
<dbReference type="Proteomes" id="UP000695022">
    <property type="component" value="Unplaced"/>
</dbReference>